<reference evidence="3" key="1">
    <citation type="submission" date="2019-08" db="EMBL/GenBank/DDBJ databases">
        <title>Reference gene set and small RNA set construction with multiple tissues from Davidia involucrata Baill.</title>
        <authorList>
            <person name="Yang H."/>
            <person name="Zhou C."/>
            <person name="Li G."/>
            <person name="Wang J."/>
            <person name="Gao P."/>
            <person name="Wang M."/>
            <person name="Wang R."/>
            <person name="Zhao Y."/>
        </authorList>
    </citation>
    <scope>NUCLEOTIDE SEQUENCE</scope>
    <source>
        <tissue evidence="3">Mixed with DoveR01_LX</tissue>
    </source>
</reference>
<dbReference type="EC" id="2.7.11.1" evidence="3"/>
<dbReference type="FunFam" id="1.10.510.10:FF:000095">
    <property type="entry name" value="protein STRUBBELIG-RECEPTOR FAMILY 8"/>
    <property type="match status" value="1"/>
</dbReference>
<protein>
    <submittedName>
        <fullName evidence="3">Putative leucine-rich repeat transmembrane protein kinase</fullName>
        <ecNumber evidence="3">2.7.11.1</ecNumber>
    </submittedName>
</protein>
<sequence>MITGNRETGRTLDWESRVKICLGTARGVAQIHSAAGGKFVHGNIKSSNVLLTQDLDGCISDFGLTPLMGFPTIPSRSAGYRAPEVIETRNCTKKSDVYSFGVLLLEMLTGKEPVQSLGHDDAVDLPRWVQSVVREEWTAEVFDVELMKYQNIEDEMVQMLQIAMACVARVPDMRPEMEEVVRMIEKIWPSDSKNRPSSEDNKSKSPHY</sequence>
<evidence type="ECO:0000256" key="1">
    <source>
        <dbReference type="SAM" id="MobiDB-lite"/>
    </source>
</evidence>
<dbReference type="GO" id="GO:0005524">
    <property type="term" value="F:ATP binding"/>
    <property type="evidence" value="ECO:0007669"/>
    <property type="project" value="InterPro"/>
</dbReference>
<feature type="domain" description="Protein kinase" evidence="2">
    <location>
        <begin position="1"/>
        <end position="208"/>
    </location>
</feature>
<dbReference type="InterPro" id="IPR001245">
    <property type="entry name" value="Ser-Thr/Tyr_kinase_cat_dom"/>
</dbReference>
<dbReference type="InterPro" id="IPR000719">
    <property type="entry name" value="Prot_kinase_dom"/>
</dbReference>
<dbReference type="PANTHER" id="PTHR48010:SF59">
    <property type="entry name" value="PROTEIN KINASE DOMAIN-CONTAINING PROTEIN"/>
    <property type="match status" value="1"/>
</dbReference>
<evidence type="ECO:0000313" key="3">
    <source>
        <dbReference type="EMBL" id="MPA74141.1"/>
    </source>
</evidence>
<dbReference type="PANTHER" id="PTHR48010">
    <property type="entry name" value="OS05G0588300 PROTEIN"/>
    <property type="match status" value="1"/>
</dbReference>
<dbReference type="Pfam" id="PF07714">
    <property type="entry name" value="PK_Tyr_Ser-Thr"/>
    <property type="match status" value="1"/>
</dbReference>
<dbReference type="InterPro" id="IPR011009">
    <property type="entry name" value="Kinase-like_dom_sf"/>
</dbReference>
<name>A0A5B7C1Q4_DAVIN</name>
<keyword evidence="3" id="KW-0472">Membrane</keyword>
<accession>A0A5B7C1Q4</accession>
<proteinExistence type="predicted"/>
<dbReference type="SUPFAM" id="SSF56112">
    <property type="entry name" value="Protein kinase-like (PK-like)"/>
    <property type="match status" value="1"/>
</dbReference>
<evidence type="ECO:0000259" key="2">
    <source>
        <dbReference type="PROSITE" id="PS50011"/>
    </source>
</evidence>
<feature type="region of interest" description="Disordered" evidence="1">
    <location>
        <begin position="189"/>
        <end position="208"/>
    </location>
</feature>
<keyword evidence="3" id="KW-0418">Kinase</keyword>
<keyword evidence="3" id="KW-0812">Transmembrane</keyword>
<gene>
    <name evidence="3" type="ORF">Din_043582</name>
</gene>
<dbReference type="PROSITE" id="PS50011">
    <property type="entry name" value="PROTEIN_KINASE_DOM"/>
    <property type="match status" value="1"/>
</dbReference>
<dbReference type="Gene3D" id="1.10.510.10">
    <property type="entry name" value="Transferase(Phosphotransferase) domain 1"/>
    <property type="match status" value="1"/>
</dbReference>
<organism evidence="3">
    <name type="scientific">Davidia involucrata</name>
    <name type="common">Dove tree</name>
    <dbReference type="NCBI Taxonomy" id="16924"/>
    <lineage>
        <taxon>Eukaryota</taxon>
        <taxon>Viridiplantae</taxon>
        <taxon>Streptophyta</taxon>
        <taxon>Embryophyta</taxon>
        <taxon>Tracheophyta</taxon>
        <taxon>Spermatophyta</taxon>
        <taxon>Magnoliopsida</taxon>
        <taxon>eudicotyledons</taxon>
        <taxon>Gunneridae</taxon>
        <taxon>Pentapetalae</taxon>
        <taxon>asterids</taxon>
        <taxon>Cornales</taxon>
        <taxon>Nyssaceae</taxon>
        <taxon>Davidia</taxon>
    </lineage>
</organism>
<keyword evidence="3" id="KW-0808">Transferase</keyword>
<dbReference type="GO" id="GO:0004674">
    <property type="term" value="F:protein serine/threonine kinase activity"/>
    <property type="evidence" value="ECO:0007669"/>
    <property type="project" value="UniProtKB-EC"/>
</dbReference>
<dbReference type="AlphaFoldDB" id="A0A5B7C1Q4"/>
<feature type="compositionally biased region" description="Basic and acidic residues" evidence="1">
    <location>
        <begin position="192"/>
        <end position="208"/>
    </location>
</feature>
<dbReference type="InterPro" id="IPR050994">
    <property type="entry name" value="At_inactive_RLKs"/>
</dbReference>
<dbReference type="EMBL" id="GHES01043582">
    <property type="protein sequence ID" value="MPA74141.1"/>
    <property type="molecule type" value="Transcribed_RNA"/>
</dbReference>